<organism evidence="2 3">
    <name type="scientific">Electrophorus voltai</name>
    <dbReference type="NCBI Taxonomy" id="2609070"/>
    <lineage>
        <taxon>Eukaryota</taxon>
        <taxon>Metazoa</taxon>
        <taxon>Chordata</taxon>
        <taxon>Craniata</taxon>
        <taxon>Vertebrata</taxon>
        <taxon>Euteleostomi</taxon>
        <taxon>Actinopterygii</taxon>
        <taxon>Neopterygii</taxon>
        <taxon>Teleostei</taxon>
        <taxon>Ostariophysi</taxon>
        <taxon>Gymnotiformes</taxon>
        <taxon>Gymnotoidei</taxon>
        <taxon>Gymnotidae</taxon>
        <taxon>Electrophorus</taxon>
    </lineage>
</organism>
<accession>A0AAD8YX58</accession>
<dbReference type="EMBL" id="JAROKS010000023">
    <property type="protein sequence ID" value="KAK1787340.1"/>
    <property type="molecule type" value="Genomic_DNA"/>
</dbReference>
<dbReference type="GO" id="GO:0016706">
    <property type="term" value="F:2-oxoglutarate-dependent dioxygenase activity"/>
    <property type="evidence" value="ECO:0007669"/>
    <property type="project" value="InterPro"/>
</dbReference>
<evidence type="ECO:0000259" key="1">
    <source>
        <dbReference type="Pfam" id="PF09004"/>
    </source>
</evidence>
<keyword evidence="3" id="KW-1185">Reference proteome</keyword>
<dbReference type="AlphaFoldDB" id="A0AAD8YX58"/>
<protein>
    <recommendedName>
        <fullName evidence="1">Alkylated DNA repair protein AlkB homologue 8 N-terminal domain-containing protein</fullName>
    </recommendedName>
</protein>
<evidence type="ECO:0000313" key="2">
    <source>
        <dbReference type="EMBL" id="KAK1787340.1"/>
    </source>
</evidence>
<name>A0AAD8YX58_9TELE</name>
<dbReference type="PANTHER" id="PTHR33332">
    <property type="entry name" value="REVERSE TRANSCRIPTASE DOMAIN-CONTAINING PROTEIN"/>
    <property type="match status" value="1"/>
</dbReference>
<dbReference type="GO" id="GO:0008168">
    <property type="term" value="F:methyltransferase activity"/>
    <property type="evidence" value="ECO:0007669"/>
    <property type="project" value="InterPro"/>
</dbReference>
<dbReference type="InterPro" id="IPR015095">
    <property type="entry name" value="AlkB_hom8_N"/>
</dbReference>
<dbReference type="Pfam" id="PF09004">
    <property type="entry name" value="ALKBH8_N"/>
    <property type="match status" value="1"/>
</dbReference>
<comment type="caution">
    <text evidence="2">The sequence shown here is derived from an EMBL/GenBank/DDBJ whole genome shotgun (WGS) entry which is preliminary data.</text>
</comment>
<proteinExistence type="predicted"/>
<gene>
    <name evidence="2" type="ORF">P4O66_002839</name>
</gene>
<sequence>MTVVPSTTRIIIKFADDTTVVGLISNDDDLAYKEEVNQLVVWCDNNNLSLKVNKTKEIIVNFRRKHTVHTPLAIHGTAVALVRSIKFLGVHITDDLTWTIHTTSLIKNAQQRLHFLRRKRRANLPSPILTMFCRGTIGSVLTRSLPVWYGSCTVSDQKSLQRVVRTTEKIIRTSLPSVHGLYLSCCLSRASKMVKDPAHPDHGLFSLLPSGKHYHCMRCQT</sequence>
<feature type="domain" description="Alkylated DNA repair protein AlkB homologue 8 N-terminal" evidence="1">
    <location>
        <begin position="98"/>
        <end position="139"/>
    </location>
</feature>
<reference evidence="2" key="1">
    <citation type="submission" date="2023-03" db="EMBL/GenBank/DDBJ databases">
        <title>Electrophorus voltai genome.</title>
        <authorList>
            <person name="Bian C."/>
        </authorList>
    </citation>
    <scope>NUCLEOTIDE SEQUENCE</scope>
    <source>
        <strain evidence="2">CB-2022</strain>
        <tissue evidence="2">Muscle</tissue>
    </source>
</reference>
<evidence type="ECO:0000313" key="3">
    <source>
        <dbReference type="Proteomes" id="UP001239994"/>
    </source>
</evidence>
<dbReference type="Proteomes" id="UP001239994">
    <property type="component" value="Unassembled WGS sequence"/>
</dbReference>